<sequence>MRVEEKRSNLSGNAIKPDEKLSFIINIKNHLLPIMASWPTKKVYKLG</sequence>
<geneLocation type="plasmid" evidence="1">
    <name>pMRVIM0813</name>
</geneLocation>
<name>A0A0G3B003_ENTCL</name>
<proteinExistence type="predicted"/>
<organism evidence="1">
    <name type="scientific">Enterobacter cloacae</name>
    <dbReference type="NCBI Taxonomy" id="550"/>
    <lineage>
        <taxon>Bacteria</taxon>
        <taxon>Pseudomonadati</taxon>
        <taxon>Pseudomonadota</taxon>
        <taxon>Gammaproteobacteria</taxon>
        <taxon>Enterobacterales</taxon>
        <taxon>Enterobacteriaceae</taxon>
        <taxon>Enterobacter</taxon>
        <taxon>Enterobacter cloacae complex</taxon>
    </lineage>
</organism>
<protein>
    <submittedName>
        <fullName evidence="1">Uncharacterized protein</fullName>
    </submittedName>
</protein>
<dbReference type="EMBL" id="KP975077">
    <property type="protein sequence ID" value="AKJ19521.1"/>
    <property type="molecule type" value="Genomic_DNA"/>
</dbReference>
<evidence type="ECO:0000313" key="1">
    <source>
        <dbReference type="EMBL" id="AKJ19521.1"/>
    </source>
</evidence>
<reference evidence="1" key="1">
    <citation type="submission" date="2015-03" db="EMBL/GenBank/DDBJ databases">
        <title>Allelic Variants of blaVIM Reside on Diverse Mobile Genetic Elements in Gram-negative Clinical Isolates from the USA.</title>
        <authorList>
            <person name="McGann P."/>
            <person name="Snesrud E."/>
            <person name="Ong A.C."/>
            <person name="Clifford R."/>
            <person name="Kwak Y.I."/>
            <person name="Steele E.D."/>
            <person name="Rabinowitz R."/>
            <person name="Waterman P.E."/>
            <person name="Lesho E."/>
        </authorList>
    </citation>
    <scope>NUCLEOTIDE SEQUENCE</scope>
    <source>
        <strain evidence="1">MRSN17626</strain>
        <plasmid evidence="1">pMRVIM0813</plasmid>
    </source>
</reference>
<accession>A0A0G3B003</accession>
<keyword evidence="1" id="KW-0614">Plasmid</keyword>
<dbReference type="AlphaFoldDB" id="A0A0G3B003"/>